<evidence type="ECO:0000256" key="7">
    <source>
        <dbReference type="ARBA" id="ARBA00012927"/>
    </source>
</evidence>
<evidence type="ECO:0000256" key="6">
    <source>
        <dbReference type="ARBA" id="ARBA00007389"/>
    </source>
</evidence>
<comment type="cofactor">
    <cofactor evidence="3">
        <name>Fe(2+)</name>
        <dbReference type="ChEBI" id="CHEBI:29033"/>
    </cofactor>
</comment>
<evidence type="ECO:0000256" key="2">
    <source>
        <dbReference type="ARBA" id="ARBA00001936"/>
    </source>
</evidence>
<evidence type="ECO:0000313" key="11">
    <source>
        <dbReference type="EMBL" id="OGG55923.1"/>
    </source>
</evidence>
<dbReference type="PANTHER" id="PTHR30387">
    <property type="entry name" value="MANNONATE DEHYDRATASE"/>
    <property type="match status" value="1"/>
</dbReference>
<dbReference type="GO" id="GO:0042840">
    <property type="term" value="P:D-glucuronate catabolic process"/>
    <property type="evidence" value="ECO:0007669"/>
    <property type="project" value="TreeGrafter"/>
</dbReference>
<dbReference type="EC" id="4.2.1.8" evidence="7"/>
<dbReference type="GO" id="GO:0030145">
    <property type="term" value="F:manganese ion binding"/>
    <property type="evidence" value="ECO:0007669"/>
    <property type="project" value="TreeGrafter"/>
</dbReference>
<accession>A0A1F6D3A7</accession>
<evidence type="ECO:0000256" key="3">
    <source>
        <dbReference type="ARBA" id="ARBA00001954"/>
    </source>
</evidence>
<dbReference type="GO" id="GO:0008927">
    <property type="term" value="F:mannonate dehydratase activity"/>
    <property type="evidence" value="ECO:0007669"/>
    <property type="project" value="UniProtKB-EC"/>
</dbReference>
<evidence type="ECO:0000256" key="5">
    <source>
        <dbReference type="ARBA" id="ARBA00004892"/>
    </source>
</evidence>
<evidence type="ECO:0000256" key="4">
    <source>
        <dbReference type="ARBA" id="ARBA00002713"/>
    </source>
</evidence>
<comment type="cofactor">
    <cofactor evidence="2">
        <name>Mn(2+)</name>
        <dbReference type="ChEBI" id="CHEBI:29035"/>
    </cofactor>
</comment>
<evidence type="ECO:0000313" key="12">
    <source>
        <dbReference type="Proteomes" id="UP000178606"/>
    </source>
</evidence>
<proteinExistence type="inferred from homology"/>
<dbReference type="GO" id="GO:0008198">
    <property type="term" value="F:ferrous iron binding"/>
    <property type="evidence" value="ECO:0007669"/>
    <property type="project" value="TreeGrafter"/>
</dbReference>
<evidence type="ECO:0000256" key="8">
    <source>
        <dbReference type="ARBA" id="ARBA00023004"/>
    </source>
</evidence>
<dbReference type="EMBL" id="MFKF01000056">
    <property type="protein sequence ID" value="OGG55923.1"/>
    <property type="molecule type" value="Genomic_DNA"/>
</dbReference>
<dbReference type="AlphaFoldDB" id="A0A1F6D3A7"/>
<keyword evidence="10" id="KW-0456">Lyase</keyword>
<dbReference type="Proteomes" id="UP000178606">
    <property type="component" value="Unassembled WGS sequence"/>
</dbReference>
<evidence type="ECO:0000256" key="1">
    <source>
        <dbReference type="ARBA" id="ARBA00001794"/>
    </source>
</evidence>
<dbReference type="InterPro" id="IPR004628">
    <property type="entry name" value="Man_deHydtase"/>
</dbReference>
<reference evidence="11 12" key="1">
    <citation type="journal article" date="2016" name="Nat. Commun.">
        <title>Thousands of microbial genomes shed light on interconnected biogeochemical processes in an aquifer system.</title>
        <authorList>
            <person name="Anantharaman K."/>
            <person name="Brown C.T."/>
            <person name="Hug L.A."/>
            <person name="Sharon I."/>
            <person name="Castelle C.J."/>
            <person name="Probst A.J."/>
            <person name="Thomas B.C."/>
            <person name="Singh A."/>
            <person name="Wilkins M.J."/>
            <person name="Karaoz U."/>
            <person name="Brodie E.L."/>
            <person name="Williams K.H."/>
            <person name="Hubbard S.S."/>
            <person name="Banfield J.F."/>
        </authorList>
    </citation>
    <scope>NUCLEOTIDE SEQUENCE [LARGE SCALE GENOMIC DNA]</scope>
    <source>
        <strain evidence="12">RIFCSPLOWO2_12_FULL_64_10</strain>
    </source>
</reference>
<dbReference type="UniPathway" id="UPA00246"/>
<comment type="function">
    <text evidence="4">Catalyzes the dehydration of D-mannonate.</text>
</comment>
<dbReference type="InterPro" id="IPR036237">
    <property type="entry name" value="Xyl_isomerase-like_sf"/>
</dbReference>
<keyword evidence="8" id="KW-0408">Iron</keyword>
<dbReference type="Pfam" id="PF03786">
    <property type="entry name" value="UxuA"/>
    <property type="match status" value="1"/>
</dbReference>
<sequence length="325" mass="37705">MYVRTQGFGSTDAELRFLQRCGVRHKAATFPFHPGRGWDLDDLLRERERHEAFGLTLDLSLLPIYSKFPNIIYYGKSPERDREIDMVCEMIRTASRAGIDSLRYNTCILPIDRTEKEEGRGGYSYTAFRLDKVPEEEQARLTDAGRVTAEMHWERIEYLLERMIPVAEEFKVRLGNSQEDPATPSGYKGVDKVLNDYEGMKRFIEIQRSPYHGWNFCIGSIAEMLEDPATEIYPFIEYFGSRNTIFLVHYRNLIGGRYSFREALPDEGDMDFYRVLKALKDVGYCYGIDPDHVPRCDDDPKGYYQAYAYCFGYINAMIQAVYGEA</sequence>
<evidence type="ECO:0000256" key="10">
    <source>
        <dbReference type="ARBA" id="ARBA00023239"/>
    </source>
</evidence>
<dbReference type="Gene3D" id="3.20.20.150">
    <property type="entry name" value="Divalent-metal-dependent TIM barrel enzymes"/>
    <property type="match status" value="1"/>
</dbReference>
<dbReference type="SUPFAM" id="SSF51658">
    <property type="entry name" value="Xylose isomerase-like"/>
    <property type="match status" value="1"/>
</dbReference>
<dbReference type="PANTHER" id="PTHR30387:SF2">
    <property type="entry name" value="MANNONATE DEHYDRATASE"/>
    <property type="match status" value="1"/>
</dbReference>
<comment type="caution">
    <text evidence="11">The sequence shown here is derived from an EMBL/GenBank/DDBJ whole genome shotgun (WGS) entry which is preliminary data.</text>
</comment>
<name>A0A1F6D3A7_HANXR</name>
<comment type="catalytic activity">
    <reaction evidence="1">
        <text>D-mannonate = 2-dehydro-3-deoxy-D-gluconate + H2O</text>
        <dbReference type="Rhea" id="RHEA:20097"/>
        <dbReference type="ChEBI" id="CHEBI:15377"/>
        <dbReference type="ChEBI" id="CHEBI:17767"/>
        <dbReference type="ChEBI" id="CHEBI:57990"/>
        <dbReference type="EC" id="4.2.1.8"/>
    </reaction>
</comment>
<comment type="similarity">
    <text evidence="6">Belongs to the mannonate dehydratase family.</text>
</comment>
<comment type="pathway">
    <text evidence="5">Carbohydrate metabolism; pentose and glucuronate interconversion.</text>
</comment>
<gene>
    <name evidence="11" type="ORF">A3F84_09835</name>
</gene>
<keyword evidence="9" id="KW-0464">Manganese</keyword>
<protein>
    <recommendedName>
        <fullName evidence="7">mannonate dehydratase</fullName>
        <ecNumber evidence="7">4.2.1.8</ecNumber>
    </recommendedName>
</protein>
<evidence type="ECO:0000256" key="9">
    <source>
        <dbReference type="ARBA" id="ARBA00023211"/>
    </source>
</evidence>
<organism evidence="11 12">
    <name type="scientific">Handelsmanbacteria sp. (strain RIFCSPLOWO2_12_FULL_64_10)</name>
    <dbReference type="NCBI Taxonomy" id="1817868"/>
    <lineage>
        <taxon>Bacteria</taxon>
        <taxon>Candidatus Handelsmaniibacteriota</taxon>
    </lineage>
</organism>